<evidence type="ECO:0000313" key="1">
    <source>
        <dbReference type="EMBL" id="EGB04122.1"/>
    </source>
</evidence>
<dbReference type="InParanoid" id="F0YL93"/>
<evidence type="ECO:0000313" key="2">
    <source>
        <dbReference type="Proteomes" id="UP000002729"/>
    </source>
</evidence>
<sequence>MWMSSETQVLATSGRESLSNVVLFLSSPPDCKLLSSALAGLISTPSARFFGFFRPYVAYHVTYLDLHDGVKHLSLYTDEGQTFFDALGFCHLGIKGQTFFDALGGKLFLMLWGFVIWEQKGQNIELQLYFNFGVAPNERQRERPSVHKEQVIHARMNERSEIHDGVKHLSLYTDEGQTFFDALGGKLFLMLWGFVIWEQKGQNIELQLYFNFGVAPNERQRERPSVHKEQVIHARMNERSEIHDGVKHLSLYTDGSAVSSQSVAKDLLEQDVLTLVAAVEQALEGGEGVALAPPVFGLFDDTESVLRGHVLRLGAALKDVATRKAKKQRIEDPGSRQPGCLGLKVMEELLGEALAPKAKALCAGLEDAGRTMTTAKAVLGKPPEDDFGRALQRVARSTGPCDVVAKGTFGNTLVTLRKGAEDGMEELAHRSNFGKVPPSGVRAGPASKKGVTLNSVLRTGSIEGLHYYSVALAFSDGGYQEWFGAHRFDRAAAADPKRPWATGGAKRPAGNCATCGPLQISKYKAQHETALPTKAQWRHWIAVIHVAPPGNHPFNKPLVCRLNPHFDAHVHAR</sequence>
<dbReference type="EMBL" id="GL833156">
    <property type="protein sequence ID" value="EGB04122.1"/>
    <property type="molecule type" value="Genomic_DNA"/>
</dbReference>
<reference evidence="1 2" key="1">
    <citation type="journal article" date="2011" name="Proc. Natl. Acad. Sci. U.S.A.">
        <title>Niche of harmful alga Aureococcus anophagefferens revealed through ecogenomics.</title>
        <authorList>
            <person name="Gobler C.J."/>
            <person name="Berry D.L."/>
            <person name="Dyhrman S.T."/>
            <person name="Wilhelm S.W."/>
            <person name="Salamov A."/>
            <person name="Lobanov A.V."/>
            <person name="Zhang Y."/>
            <person name="Collier J.L."/>
            <person name="Wurch L.L."/>
            <person name="Kustka A.B."/>
            <person name="Dill B.D."/>
            <person name="Shah M."/>
            <person name="VerBerkmoes N.C."/>
            <person name="Kuo A."/>
            <person name="Terry A."/>
            <person name="Pangilinan J."/>
            <person name="Lindquist E.A."/>
            <person name="Lucas S."/>
            <person name="Paulsen I.T."/>
            <person name="Hattenrath-Lehmann T.K."/>
            <person name="Talmage S.C."/>
            <person name="Walker E.A."/>
            <person name="Koch F."/>
            <person name="Burson A.M."/>
            <person name="Marcoval M.A."/>
            <person name="Tang Y.Z."/>
            <person name="Lecleir G.R."/>
            <person name="Coyne K.J."/>
            <person name="Berg G.M."/>
            <person name="Bertrand E.M."/>
            <person name="Saito M.A."/>
            <person name="Gladyshev V.N."/>
            <person name="Grigoriev I.V."/>
        </authorList>
    </citation>
    <scope>NUCLEOTIDE SEQUENCE [LARGE SCALE GENOMIC DNA]</scope>
    <source>
        <strain evidence="2">CCMP 1984</strain>
    </source>
</reference>
<dbReference type="AlphaFoldDB" id="F0YL93"/>
<dbReference type="RefSeq" id="XP_009041247.1">
    <property type="nucleotide sequence ID" value="XM_009042999.1"/>
</dbReference>
<proteinExistence type="predicted"/>
<dbReference type="GeneID" id="20226245"/>
<protein>
    <submittedName>
        <fullName evidence="1">Uncharacterized protein</fullName>
    </submittedName>
</protein>
<dbReference type="Proteomes" id="UP000002729">
    <property type="component" value="Unassembled WGS sequence"/>
</dbReference>
<dbReference type="KEGG" id="aaf:AURANDRAFT_67466"/>
<accession>F0YL93</accession>
<name>F0YL93_AURAN</name>
<keyword evidence="2" id="KW-1185">Reference proteome</keyword>
<gene>
    <name evidence="1" type="ORF">AURANDRAFT_67466</name>
</gene>
<organism evidence="2">
    <name type="scientific">Aureococcus anophagefferens</name>
    <name type="common">Harmful bloom alga</name>
    <dbReference type="NCBI Taxonomy" id="44056"/>
    <lineage>
        <taxon>Eukaryota</taxon>
        <taxon>Sar</taxon>
        <taxon>Stramenopiles</taxon>
        <taxon>Ochrophyta</taxon>
        <taxon>Pelagophyceae</taxon>
        <taxon>Pelagomonadales</taxon>
        <taxon>Pelagomonadaceae</taxon>
        <taxon>Aureococcus</taxon>
    </lineage>
</organism>